<organism evidence="1 2">
    <name type="scientific">Amycolatopsis acidicola</name>
    <dbReference type="NCBI Taxonomy" id="2596893"/>
    <lineage>
        <taxon>Bacteria</taxon>
        <taxon>Bacillati</taxon>
        <taxon>Actinomycetota</taxon>
        <taxon>Actinomycetes</taxon>
        <taxon>Pseudonocardiales</taxon>
        <taxon>Pseudonocardiaceae</taxon>
        <taxon>Amycolatopsis</taxon>
    </lineage>
</organism>
<dbReference type="RefSeq" id="WP_144762651.1">
    <property type="nucleotide sequence ID" value="NZ_VMNW02000186.1"/>
</dbReference>
<evidence type="ECO:0000313" key="2">
    <source>
        <dbReference type="Proteomes" id="UP000319769"/>
    </source>
</evidence>
<protein>
    <submittedName>
        <fullName evidence="1">Uncharacterized protein</fullName>
    </submittedName>
</protein>
<reference evidence="1" key="1">
    <citation type="submission" date="2019-09" db="EMBL/GenBank/DDBJ databases">
        <authorList>
            <person name="Teo W.F.A."/>
            <person name="Duangmal K."/>
        </authorList>
    </citation>
    <scope>NUCLEOTIDE SEQUENCE [LARGE SCALE GENOMIC DNA]</scope>
    <source>
        <strain evidence="1">K81G1</strain>
    </source>
</reference>
<name>A0A5N0UIL2_9PSEU</name>
<dbReference type="AlphaFoldDB" id="A0A5N0UIL2"/>
<sequence length="276" mass="29449">MPGTDAGRLADRVLARATGTLTPGAWGEDVTWQDLFRVGGRLLATTVPETLATGFFKRVRNERPGRIAITDAFSDYWYGRDPALLEDFAMIAAGRHADREAAAVAMLETISEAMAEGRRPSDYLAARAAVSACATRLGVPALAESLTGLIAIGWRRAGPGDGFDARLGFDFFRTLDCELDKPEHPAAATVLAGLVDRRRLLTERVAIQLRRLTSSGGDLVAPIARLIHSLADRTRPAGWAELIRVVPKGDSELLLSVLALVSEPVTAGVATAHGVA</sequence>
<proteinExistence type="predicted"/>
<dbReference type="EMBL" id="VMNW02000186">
    <property type="protein sequence ID" value="KAA9147622.1"/>
    <property type="molecule type" value="Genomic_DNA"/>
</dbReference>
<gene>
    <name evidence="1" type="ORF">FPZ12_045340</name>
</gene>
<dbReference type="Proteomes" id="UP000319769">
    <property type="component" value="Unassembled WGS sequence"/>
</dbReference>
<accession>A0A5N0UIL2</accession>
<keyword evidence="2" id="KW-1185">Reference proteome</keyword>
<comment type="caution">
    <text evidence="1">The sequence shown here is derived from an EMBL/GenBank/DDBJ whole genome shotgun (WGS) entry which is preliminary data.</text>
</comment>
<evidence type="ECO:0000313" key="1">
    <source>
        <dbReference type="EMBL" id="KAA9147622.1"/>
    </source>
</evidence>